<evidence type="ECO:0000313" key="3">
    <source>
        <dbReference type="Proteomes" id="UP001215598"/>
    </source>
</evidence>
<feature type="transmembrane region" description="Helical" evidence="1">
    <location>
        <begin position="6"/>
        <end position="25"/>
    </location>
</feature>
<evidence type="ECO:0000256" key="1">
    <source>
        <dbReference type="SAM" id="Phobius"/>
    </source>
</evidence>
<comment type="caution">
    <text evidence="2">The sequence shown here is derived from an EMBL/GenBank/DDBJ whole genome shotgun (WGS) entry which is preliminary data.</text>
</comment>
<evidence type="ECO:0000313" key="2">
    <source>
        <dbReference type="EMBL" id="KAJ7736298.1"/>
    </source>
</evidence>
<gene>
    <name evidence="2" type="ORF">B0H16DRAFT_1466743</name>
</gene>
<dbReference type="Proteomes" id="UP001215598">
    <property type="component" value="Unassembled WGS sequence"/>
</dbReference>
<protein>
    <submittedName>
        <fullName evidence="2">Uncharacterized protein</fullName>
    </submittedName>
</protein>
<organism evidence="2 3">
    <name type="scientific">Mycena metata</name>
    <dbReference type="NCBI Taxonomy" id="1033252"/>
    <lineage>
        <taxon>Eukaryota</taxon>
        <taxon>Fungi</taxon>
        <taxon>Dikarya</taxon>
        <taxon>Basidiomycota</taxon>
        <taxon>Agaricomycotina</taxon>
        <taxon>Agaricomycetes</taxon>
        <taxon>Agaricomycetidae</taxon>
        <taxon>Agaricales</taxon>
        <taxon>Marasmiineae</taxon>
        <taxon>Mycenaceae</taxon>
        <taxon>Mycena</taxon>
    </lineage>
</organism>
<dbReference type="EMBL" id="JARKIB010000122">
    <property type="protein sequence ID" value="KAJ7736298.1"/>
    <property type="molecule type" value="Genomic_DNA"/>
</dbReference>
<keyword evidence="3" id="KW-1185">Reference proteome</keyword>
<keyword evidence="1" id="KW-0812">Transmembrane</keyword>
<accession>A0AAD7I764</accession>
<keyword evidence="1" id="KW-1133">Transmembrane helix</keyword>
<dbReference type="AlphaFoldDB" id="A0AAD7I764"/>
<name>A0AAD7I764_9AGAR</name>
<reference evidence="2" key="1">
    <citation type="submission" date="2023-03" db="EMBL/GenBank/DDBJ databases">
        <title>Massive genome expansion in bonnet fungi (Mycena s.s.) driven by repeated elements and novel gene families across ecological guilds.</title>
        <authorList>
            <consortium name="Lawrence Berkeley National Laboratory"/>
            <person name="Harder C.B."/>
            <person name="Miyauchi S."/>
            <person name="Viragh M."/>
            <person name="Kuo A."/>
            <person name="Thoen E."/>
            <person name="Andreopoulos B."/>
            <person name="Lu D."/>
            <person name="Skrede I."/>
            <person name="Drula E."/>
            <person name="Henrissat B."/>
            <person name="Morin E."/>
            <person name="Kohler A."/>
            <person name="Barry K."/>
            <person name="LaButti K."/>
            <person name="Morin E."/>
            <person name="Salamov A."/>
            <person name="Lipzen A."/>
            <person name="Mereny Z."/>
            <person name="Hegedus B."/>
            <person name="Baldrian P."/>
            <person name="Stursova M."/>
            <person name="Weitz H."/>
            <person name="Taylor A."/>
            <person name="Grigoriev I.V."/>
            <person name="Nagy L.G."/>
            <person name="Martin F."/>
            <person name="Kauserud H."/>
        </authorList>
    </citation>
    <scope>NUCLEOTIDE SEQUENCE</scope>
    <source>
        <strain evidence="2">CBHHK182m</strain>
    </source>
</reference>
<proteinExistence type="predicted"/>
<keyword evidence="1" id="KW-0472">Membrane</keyword>
<sequence length="229" mass="25819">MASPTEIMAFVVALVALTISLFQVIQQYMGTSALRNKVGWAAIGVWAKENRRFWNFSEWKVRLKYLQLTVTWEDVYETLDEQENQELRILALFRGKYRVIEAQHLVDPPQGMQFLENPCLQLERVERHPEKGSPEVQRWIVGGGVNSGRGMKTCLRPLKVLQVCAYLLIELRKAFEHSVQDVPQVQLLLSAADVAAACGNGTAAVKLLCLLKISVGSPAPHFKLTLLFN</sequence>